<protein>
    <submittedName>
        <fullName evidence="2">Uncharacterized protein</fullName>
    </submittedName>
</protein>
<feature type="region of interest" description="Disordered" evidence="1">
    <location>
        <begin position="162"/>
        <end position="181"/>
    </location>
</feature>
<dbReference type="EMBL" id="PKSM01000068">
    <property type="protein sequence ID" value="POW18269.1"/>
    <property type="molecule type" value="Genomic_DNA"/>
</dbReference>
<reference evidence="2 3" key="1">
    <citation type="submission" date="2017-12" db="EMBL/GenBank/DDBJ databases">
        <title>Gene loss provides genomic basis for host adaptation in cereal stripe rust fungi.</title>
        <authorList>
            <person name="Xia C."/>
        </authorList>
    </citation>
    <scope>NUCLEOTIDE SEQUENCE [LARGE SCALE GENOMIC DNA]</scope>
    <source>
        <strain evidence="2 3">93TX-2</strain>
    </source>
</reference>
<organism evidence="2 3">
    <name type="scientific">Puccinia striiformis</name>
    <dbReference type="NCBI Taxonomy" id="27350"/>
    <lineage>
        <taxon>Eukaryota</taxon>
        <taxon>Fungi</taxon>
        <taxon>Dikarya</taxon>
        <taxon>Basidiomycota</taxon>
        <taxon>Pucciniomycotina</taxon>
        <taxon>Pucciniomycetes</taxon>
        <taxon>Pucciniales</taxon>
        <taxon>Pucciniaceae</taxon>
        <taxon>Puccinia</taxon>
    </lineage>
</organism>
<keyword evidence="3" id="KW-1185">Reference proteome</keyword>
<dbReference type="VEuPathDB" id="FungiDB:PSHT_05993"/>
<dbReference type="VEuPathDB" id="FungiDB:PSTT_00405"/>
<dbReference type="Proteomes" id="UP000238274">
    <property type="component" value="Unassembled WGS sequence"/>
</dbReference>
<accession>A0A2S4W936</accession>
<evidence type="ECO:0000313" key="3">
    <source>
        <dbReference type="Proteomes" id="UP000238274"/>
    </source>
</evidence>
<feature type="compositionally biased region" description="Polar residues" evidence="1">
    <location>
        <begin position="163"/>
        <end position="172"/>
    </location>
</feature>
<sequence length="242" mass="27407">MAWLDYSNGNFPEMTARPGTRLLLRHFNLSSSHYRRFGCSTSRPYPDPSAVDEWFIPIKLNTPAPRTISASILTDEALVRLHRLSALEPPDQGTPEFQNVKSSLQSMLAMVDSVKHFEPTEDLKINNHDEILDGRIWPTDESLPIDWESLVQNQEKFLRSRKNNIPGSTHLNENIKPGTSHPTEIRASSSNLGFTEQEDALSMATEGVHIVRRRGLGQQPQNENLFYVARQPAPARQKTNPQ</sequence>
<proteinExistence type="predicted"/>
<comment type="caution">
    <text evidence="2">The sequence shown here is derived from an EMBL/GenBank/DDBJ whole genome shotgun (WGS) entry which is preliminary data.</text>
</comment>
<dbReference type="AlphaFoldDB" id="A0A2S4W936"/>
<gene>
    <name evidence="2" type="ORF">PSHT_05993</name>
</gene>
<reference evidence="3" key="2">
    <citation type="journal article" date="2018" name="BMC Genomics">
        <title>Genomic insights into host adaptation between the wheat stripe rust pathogen (Puccinia striiformis f. sp. tritici) and the barley stripe rust pathogen (Puccinia striiformis f. sp. hordei).</title>
        <authorList>
            <person name="Xia C."/>
            <person name="Wang M."/>
            <person name="Yin C."/>
            <person name="Cornejo O.E."/>
            <person name="Hulbert S.H."/>
            <person name="Chen X."/>
        </authorList>
    </citation>
    <scope>NUCLEOTIDE SEQUENCE [LARGE SCALE GENOMIC DNA]</scope>
    <source>
        <strain evidence="3">93TX-2</strain>
    </source>
</reference>
<evidence type="ECO:0000313" key="2">
    <source>
        <dbReference type="EMBL" id="POW18269.1"/>
    </source>
</evidence>
<reference evidence="3" key="3">
    <citation type="journal article" date="2018" name="Mol. Plant Microbe Interact.">
        <title>Genome sequence resources for the wheat stripe rust pathogen (Puccinia striiformis f. sp. tritici) and the barley stripe rust pathogen (Puccinia striiformis f. sp. hordei).</title>
        <authorList>
            <person name="Xia C."/>
            <person name="Wang M."/>
            <person name="Yin C."/>
            <person name="Cornejo O.E."/>
            <person name="Hulbert S.H."/>
            <person name="Chen X."/>
        </authorList>
    </citation>
    <scope>NUCLEOTIDE SEQUENCE [LARGE SCALE GENOMIC DNA]</scope>
    <source>
        <strain evidence="3">93TX-2</strain>
    </source>
</reference>
<name>A0A2S4W936_9BASI</name>
<evidence type="ECO:0000256" key="1">
    <source>
        <dbReference type="SAM" id="MobiDB-lite"/>
    </source>
</evidence>
<dbReference type="OrthoDB" id="2498616at2759"/>